<gene>
    <name evidence="5" type="ORF">GCM10017579_46020</name>
</gene>
<evidence type="ECO:0000256" key="2">
    <source>
        <dbReference type="ARBA" id="ARBA00022679"/>
    </source>
</evidence>
<keyword evidence="1" id="KW-0489">Methyltransferase</keyword>
<comment type="caution">
    <text evidence="5">The sequence shown here is derived from an EMBL/GenBank/DDBJ whole genome shotgun (WGS) entry which is preliminary data.</text>
</comment>
<organism evidence="5 6">
    <name type="scientific">Nocardioides luteus</name>
    <dbReference type="NCBI Taxonomy" id="1844"/>
    <lineage>
        <taxon>Bacteria</taxon>
        <taxon>Bacillati</taxon>
        <taxon>Actinomycetota</taxon>
        <taxon>Actinomycetes</taxon>
        <taxon>Propionibacteriales</taxon>
        <taxon>Nocardioidaceae</taxon>
        <taxon>Nocardioides</taxon>
    </lineage>
</organism>
<dbReference type="Gene3D" id="3.40.50.150">
    <property type="entry name" value="Vaccinia Virus protein VP39"/>
    <property type="match status" value="1"/>
</dbReference>
<keyword evidence="6" id="KW-1185">Reference proteome</keyword>
<evidence type="ECO:0000313" key="6">
    <source>
        <dbReference type="Proteomes" id="UP001142292"/>
    </source>
</evidence>
<dbReference type="Proteomes" id="UP001142292">
    <property type="component" value="Unassembled WGS sequence"/>
</dbReference>
<dbReference type="InterPro" id="IPR013216">
    <property type="entry name" value="Methyltransf_11"/>
</dbReference>
<evidence type="ECO:0000256" key="1">
    <source>
        <dbReference type="ARBA" id="ARBA00022603"/>
    </source>
</evidence>
<protein>
    <submittedName>
        <fullName evidence="5">Ubiquinone biosynthesis protein</fullName>
    </submittedName>
</protein>
<dbReference type="CDD" id="cd02440">
    <property type="entry name" value="AdoMet_MTases"/>
    <property type="match status" value="1"/>
</dbReference>
<dbReference type="SUPFAM" id="SSF53335">
    <property type="entry name" value="S-adenosyl-L-methionine-dependent methyltransferases"/>
    <property type="match status" value="1"/>
</dbReference>
<reference evidence="5" key="2">
    <citation type="submission" date="2023-01" db="EMBL/GenBank/DDBJ databases">
        <authorList>
            <person name="Sun Q."/>
            <person name="Evtushenko L."/>
        </authorList>
    </citation>
    <scope>NUCLEOTIDE SEQUENCE</scope>
    <source>
        <strain evidence="5">VKM Ac-1246</strain>
    </source>
</reference>
<evidence type="ECO:0000313" key="5">
    <source>
        <dbReference type="EMBL" id="GLJ70566.1"/>
    </source>
</evidence>
<keyword evidence="2" id="KW-0808">Transferase</keyword>
<accession>A0ABQ5T363</accession>
<reference evidence="5" key="1">
    <citation type="journal article" date="2014" name="Int. J. Syst. Evol. Microbiol.">
        <title>Complete genome of a new Firmicutes species belonging to the dominant human colonic microbiota ('Ruminococcus bicirculans') reveals two chromosomes and a selective capacity to utilize plant glucans.</title>
        <authorList>
            <consortium name="NISC Comparative Sequencing Program"/>
            <person name="Wegmann U."/>
            <person name="Louis P."/>
            <person name="Goesmann A."/>
            <person name="Henrissat B."/>
            <person name="Duncan S.H."/>
            <person name="Flint H.J."/>
        </authorList>
    </citation>
    <scope>NUCLEOTIDE SEQUENCE</scope>
    <source>
        <strain evidence="5">VKM Ac-1246</strain>
    </source>
</reference>
<sequence>MGTSKLGNDHPQAYAAPRPCYQTWRRGDTMPGMALRTWAEKFAGGTVARTMTELNARHPWSHNDHFHSWILANLPERRGSALDVGCGRGELVATLSPRFGTVTGNDVDPDMRQRAADRCAGLPNVTIDGGPWASATGPFDLVTMVAVLHHLDVAEALTTVRRLLAPGGRFLAVGLAPPASPTDHLWDLASAVTNPVIGYVKHPWPSTDGAQPPAFPVTDPTMPLDELRKVVGDVMPGASIRRRLGFRHTIAWTKPA</sequence>
<dbReference type="Pfam" id="PF08241">
    <property type="entry name" value="Methyltransf_11"/>
    <property type="match status" value="1"/>
</dbReference>
<dbReference type="PANTHER" id="PTHR43464:SF19">
    <property type="entry name" value="UBIQUINONE BIOSYNTHESIS O-METHYLTRANSFERASE, MITOCHONDRIAL"/>
    <property type="match status" value="1"/>
</dbReference>
<dbReference type="EMBL" id="BSEL01000013">
    <property type="protein sequence ID" value="GLJ70566.1"/>
    <property type="molecule type" value="Genomic_DNA"/>
</dbReference>
<evidence type="ECO:0000256" key="3">
    <source>
        <dbReference type="ARBA" id="ARBA00022691"/>
    </source>
</evidence>
<name>A0ABQ5T363_9ACTN</name>
<evidence type="ECO:0000259" key="4">
    <source>
        <dbReference type="Pfam" id="PF08241"/>
    </source>
</evidence>
<dbReference type="InterPro" id="IPR029063">
    <property type="entry name" value="SAM-dependent_MTases_sf"/>
</dbReference>
<feature type="domain" description="Methyltransferase type 11" evidence="4">
    <location>
        <begin position="82"/>
        <end position="171"/>
    </location>
</feature>
<proteinExistence type="predicted"/>
<dbReference type="PANTHER" id="PTHR43464">
    <property type="entry name" value="METHYLTRANSFERASE"/>
    <property type="match status" value="1"/>
</dbReference>
<keyword evidence="3" id="KW-0949">S-adenosyl-L-methionine</keyword>
<keyword evidence="5" id="KW-0830">Ubiquinone</keyword>